<proteinExistence type="predicted"/>
<keyword evidence="3" id="KW-1185">Reference proteome</keyword>
<name>A0A2G8SE64_9APHY</name>
<dbReference type="OrthoDB" id="2879738at2759"/>
<organism evidence="2 3">
    <name type="scientific">Ganoderma sinense ZZ0214-1</name>
    <dbReference type="NCBI Taxonomy" id="1077348"/>
    <lineage>
        <taxon>Eukaryota</taxon>
        <taxon>Fungi</taxon>
        <taxon>Dikarya</taxon>
        <taxon>Basidiomycota</taxon>
        <taxon>Agaricomycotina</taxon>
        <taxon>Agaricomycetes</taxon>
        <taxon>Polyporales</taxon>
        <taxon>Polyporaceae</taxon>
        <taxon>Ganoderma</taxon>
    </lineage>
</organism>
<accession>A0A2G8SE64</accession>
<feature type="region of interest" description="Disordered" evidence="1">
    <location>
        <begin position="234"/>
        <end position="268"/>
    </location>
</feature>
<evidence type="ECO:0000313" key="3">
    <source>
        <dbReference type="Proteomes" id="UP000230002"/>
    </source>
</evidence>
<reference evidence="2 3" key="1">
    <citation type="journal article" date="2015" name="Sci. Rep.">
        <title>Chromosome-level genome map provides insights into diverse defense mechanisms in the medicinal fungus Ganoderma sinense.</title>
        <authorList>
            <person name="Zhu Y."/>
            <person name="Xu J."/>
            <person name="Sun C."/>
            <person name="Zhou S."/>
            <person name="Xu H."/>
            <person name="Nelson D.R."/>
            <person name="Qian J."/>
            <person name="Song J."/>
            <person name="Luo H."/>
            <person name="Xiang L."/>
            <person name="Li Y."/>
            <person name="Xu Z."/>
            <person name="Ji A."/>
            <person name="Wang L."/>
            <person name="Lu S."/>
            <person name="Hayward A."/>
            <person name="Sun W."/>
            <person name="Li X."/>
            <person name="Schwartz D.C."/>
            <person name="Wang Y."/>
            <person name="Chen S."/>
        </authorList>
    </citation>
    <scope>NUCLEOTIDE SEQUENCE [LARGE SCALE GENOMIC DNA]</scope>
    <source>
        <strain evidence="2 3">ZZ0214-1</strain>
    </source>
</reference>
<dbReference type="EMBL" id="AYKW01000012">
    <property type="protein sequence ID" value="PIL32066.1"/>
    <property type="molecule type" value="Genomic_DNA"/>
</dbReference>
<evidence type="ECO:0000256" key="1">
    <source>
        <dbReference type="SAM" id="MobiDB-lite"/>
    </source>
</evidence>
<comment type="caution">
    <text evidence="2">The sequence shown here is derived from an EMBL/GenBank/DDBJ whole genome shotgun (WGS) entry which is preliminary data.</text>
</comment>
<dbReference type="AlphaFoldDB" id="A0A2G8SE64"/>
<evidence type="ECO:0000313" key="2">
    <source>
        <dbReference type="EMBL" id="PIL32066.1"/>
    </source>
</evidence>
<protein>
    <submittedName>
        <fullName evidence="2">Uncharacterized protein</fullName>
    </submittedName>
</protein>
<dbReference type="Proteomes" id="UP000230002">
    <property type="component" value="Unassembled WGS sequence"/>
</dbReference>
<sequence>MRVTEELRTAIEGLDGLQNDISAVEIRLATVNKPGPSNFDWKTFQTEAPAKGPKGAPKDSNLQPFLSSAAFSQLPQLNLLVLRSYECEWSSNGFSRGLHLLPSFVYDPTARGGDGGWTMNQKGARLRRKMGQLKWEVLYQRQNEWFYYGTYQCVGCSSVTTGESEMRELGSVGTKGQTHKSLTLDTVVVHKDQVAPIVLDFISALCNDGLLALDLWGLERIGFNQSFNASLRTHKKALQQMSSKPKKRSKSGRSDDGGPPQKKQKVKS</sequence>
<gene>
    <name evidence="2" type="ORF">GSI_06770</name>
</gene>